<proteinExistence type="predicted"/>
<sequence length="96" mass="10380">MSNDNADSTKPAEPLLLEDKAANESVTRLDVDGNKVPLLDELGPMVVNSDGTLSRIANWTEMTEAEKKNTLRVLSKRNQLRLVNAKEASGNAAESA</sequence>
<reference evidence="2 3" key="1">
    <citation type="journal article" date="2010" name="Nat. Biotechnol.">
        <title>Genome sequence of the model mushroom Schizophyllum commune.</title>
        <authorList>
            <person name="Ohm R.A."/>
            <person name="de Jong J.F."/>
            <person name="Lugones L.G."/>
            <person name="Aerts A."/>
            <person name="Kothe E."/>
            <person name="Stajich J.E."/>
            <person name="de Vries R.P."/>
            <person name="Record E."/>
            <person name="Levasseur A."/>
            <person name="Baker S.E."/>
            <person name="Bartholomew K.A."/>
            <person name="Coutinho P.M."/>
            <person name="Erdmann S."/>
            <person name="Fowler T.J."/>
            <person name="Gathman A.C."/>
            <person name="Lombard V."/>
            <person name="Henrissat B."/>
            <person name="Knabe N."/>
            <person name="Kuees U."/>
            <person name="Lilly W.W."/>
            <person name="Lindquist E."/>
            <person name="Lucas S."/>
            <person name="Magnuson J.K."/>
            <person name="Piumi F."/>
            <person name="Raudaskoski M."/>
            <person name="Salamov A."/>
            <person name="Schmutz J."/>
            <person name="Schwarze F.W.M.R."/>
            <person name="vanKuyk P.A."/>
            <person name="Horton J.S."/>
            <person name="Grigoriev I.V."/>
            <person name="Woesten H.A.B."/>
        </authorList>
    </citation>
    <scope>NUCLEOTIDE SEQUENCE [LARGE SCALE GENOMIC DNA]</scope>
    <source>
        <strain evidence="3">H4-8 / FGSC 9210</strain>
    </source>
</reference>
<dbReference type="InParanoid" id="D8QG93"/>
<dbReference type="VEuPathDB" id="FungiDB:SCHCODRAFT_02589708"/>
<dbReference type="HOGENOM" id="CLU_093522_4_1_1"/>
<dbReference type="RefSeq" id="XP_003028156.1">
    <property type="nucleotide sequence ID" value="XM_003028110.1"/>
</dbReference>
<gene>
    <name evidence="2" type="ORF">SCHCODRAFT_112881</name>
</gene>
<dbReference type="KEGG" id="scm:SCHCO_02589708"/>
<feature type="region of interest" description="Disordered" evidence="1">
    <location>
        <begin position="1"/>
        <end position="21"/>
    </location>
</feature>
<name>D8QG93_SCHCM</name>
<dbReference type="OMA" id="WAGMTEH"/>
<feature type="non-terminal residue" evidence="2">
    <location>
        <position position="96"/>
    </location>
</feature>
<dbReference type="EMBL" id="GL377311">
    <property type="protein sequence ID" value="EFI93253.1"/>
    <property type="molecule type" value="Genomic_DNA"/>
</dbReference>
<evidence type="ECO:0000313" key="3">
    <source>
        <dbReference type="Proteomes" id="UP000007431"/>
    </source>
</evidence>
<dbReference type="STRING" id="578458.D8QG93"/>
<dbReference type="eggNOG" id="ENOG502S84A">
    <property type="taxonomic scope" value="Eukaryota"/>
</dbReference>
<dbReference type="PANTHER" id="PTHR39474:SF1">
    <property type="entry name" value="FUNGAL SPECIFIC TRANSCRIPTION FACTOR"/>
    <property type="match status" value="1"/>
</dbReference>
<accession>D8QG93</accession>
<dbReference type="AlphaFoldDB" id="D8QG93"/>
<evidence type="ECO:0000313" key="2">
    <source>
        <dbReference type="EMBL" id="EFI93253.1"/>
    </source>
</evidence>
<dbReference type="OrthoDB" id="4590138at2759"/>
<protein>
    <submittedName>
        <fullName evidence="2">Uncharacterized protein</fullName>
    </submittedName>
</protein>
<dbReference type="PANTHER" id="PTHR39474">
    <property type="entry name" value="UNNAMED PRODUCT"/>
    <property type="match status" value="1"/>
</dbReference>
<dbReference type="GeneID" id="9591927"/>
<dbReference type="Proteomes" id="UP000007431">
    <property type="component" value="Unassembled WGS sequence"/>
</dbReference>
<organism evidence="3">
    <name type="scientific">Schizophyllum commune (strain H4-8 / FGSC 9210)</name>
    <name type="common">Split gill fungus</name>
    <dbReference type="NCBI Taxonomy" id="578458"/>
    <lineage>
        <taxon>Eukaryota</taxon>
        <taxon>Fungi</taxon>
        <taxon>Dikarya</taxon>
        <taxon>Basidiomycota</taxon>
        <taxon>Agaricomycotina</taxon>
        <taxon>Agaricomycetes</taxon>
        <taxon>Agaricomycetidae</taxon>
        <taxon>Agaricales</taxon>
        <taxon>Schizophyllaceae</taxon>
        <taxon>Schizophyllum</taxon>
    </lineage>
</organism>
<evidence type="ECO:0000256" key="1">
    <source>
        <dbReference type="SAM" id="MobiDB-lite"/>
    </source>
</evidence>
<keyword evidence="3" id="KW-1185">Reference proteome</keyword>